<evidence type="ECO:0000256" key="3">
    <source>
        <dbReference type="ARBA" id="ARBA00023082"/>
    </source>
</evidence>
<dbReference type="CDD" id="cd06171">
    <property type="entry name" value="Sigma70_r4"/>
    <property type="match status" value="1"/>
</dbReference>
<comment type="caution">
    <text evidence="9">The sequence shown here is derived from an EMBL/GenBank/DDBJ whole genome shotgun (WGS) entry which is preliminary data.</text>
</comment>
<dbReference type="RefSeq" id="WP_379090348.1">
    <property type="nucleotide sequence ID" value="NZ_JBHTJO010000001.1"/>
</dbReference>
<evidence type="ECO:0000256" key="4">
    <source>
        <dbReference type="ARBA" id="ARBA00023125"/>
    </source>
</evidence>
<keyword evidence="4 6" id="KW-0238">DNA-binding</keyword>
<proteinExistence type="inferred from homology"/>
<dbReference type="Pfam" id="PF04545">
    <property type="entry name" value="Sigma70_r4"/>
    <property type="match status" value="1"/>
</dbReference>
<dbReference type="SUPFAM" id="SSF88946">
    <property type="entry name" value="Sigma2 domain of RNA polymerase sigma factors"/>
    <property type="match status" value="1"/>
</dbReference>
<organism evidence="9 10">
    <name type="scientific">Methyloligella solikamskensis</name>
    <dbReference type="NCBI Taxonomy" id="1177756"/>
    <lineage>
        <taxon>Bacteria</taxon>
        <taxon>Pseudomonadati</taxon>
        <taxon>Pseudomonadota</taxon>
        <taxon>Alphaproteobacteria</taxon>
        <taxon>Hyphomicrobiales</taxon>
        <taxon>Hyphomicrobiaceae</taxon>
        <taxon>Methyloligella</taxon>
    </lineage>
</organism>
<dbReference type="EMBL" id="JBHTJO010000001">
    <property type="protein sequence ID" value="MFD0987920.1"/>
    <property type="molecule type" value="Genomic_DNA"/>
</dbReference>
<evidence type="ECO:0000313" key="9">
    <source>
        <dbReference type="EMBL" id="MFD0987920.1"/>
    </source>
</evidence>
<feature type="domain" description="RNA polymerase sigma-70 region 2" evidence="7">
    <location>
        <begin position="32"/>
        <end position="100"/>
    </location>
</feature>
<dbReference type="PROSITE" id="PS01063">
    <property type="entry name" value="SIGMA70_ECF"/>
    <property type="match status" value="1"/>
</dbReference>
<comment type="similarity">
    <text evidence="1 6">Belongs to the sigma-70 factor family. ECF subfamily.</text>
</comment>
<dbReference type="SUPFAM" id="SSF88659">
    <property type="entry name" value="Sigma3 and sigma4 domains of RNA polymerase sigma factors"/>
    <property type="match status" value="1"/>
</dbReference>
<sequence>MQGEGGAVAEPDPAELITAIASRKDREAFVSLFEFYAPRIKGFLMRGGTSEELAEDIAQETLLVVWRKAETYKPEKAGASTWIFTIARNLRIDRSRRDARKRGHILYEAVEPDGPERPDDVLESVQDEDRVRDALQVLPADQLRVLQLSFFDGRSHSEIADELEIPLGTVKSRVRLAMARLRETLGEGV</sequence>
<dbReference type="InterPro" id="IPR014284">
    <property type="entry name" value="RNA_pol_sigma-70_dom"/>
</dbReference>
<evidence type="ECO:0000256" key="5">
    <source>
        <dbReference type="ARBA" id="ARBA00023163"/>
    </source>
</evidence>
<protein>
    <recommendedName>
        <fullName evidence="6">RNA polymerase sigma factor</fullName>
    </recommendedName>
</protein>
<dbReference type="InterPro" id="IPR039425">
    <property type="entry name" value="RNA_pol_sigma-70-like"/>
</dbReference>
<dbReference type="Gene3D" id="1.10.1740.10">
    <property type="match status" value="1"/>
</dbReference>
<keyword evidence="2 6" id="KW-0805">Transcription regulation</keyword>
<reference evidence="10" key="1">
    <citation type="journal article" date="2019" name="Int. J. Syst. Evol. Microbiol.">
        <title>The Global Catalogue of Microorganisms (GCM) 10K type strain sequencing project: providing services to taxonomists for standard genome sequencing and annotation.</title>
        <authorList>
            <consortium name="The Broad Institute Genomics Platform"/>
            <consortium name="The Broad Institute Genome Sequencing Center for Infectious Disease"/>
            <person name="Wu L."/>
            <person name="Ma J."/>
        </authorList>
    </citation>
    <scope>NUCLEOTIDE SEQUENCE [LARGE SCALE GENOMIC DNA]</scope>
    <source>
        <strain evidence="10">CCUG 61697</strain>
    </source>
</reference>
<dbReference type="InterPro" id="IPR007627">
    <property type="entry name" value="RNA_pol_sigma70_r2"/>
</dbReference>
<dbReference type="InterPro" id="IPR007630">
    <property type="entry name" value="RNA_pol_sigma70_r4"/>
</dbReference>
<dbReference type="Proteomes" id="UP001597102">
    <property type="component" value="Unassembled WGS sequence"/>
</dbReference>
<name>A0ABW3JDJ8_9HYPH</name>
<dbReference type="NCBIfam" id="TIGR02937">
    <property type="entry name" value="sigma70-ECF"/>
    <property type="match status" value="1"/>
</dbReference>
<accession>A0ABW3JDJ8</accession>
<dbReference type="Pfam" id="PF04542">
    <property type="entry name" value="Sigma70_r2"/>
    <property type="match status" value="1"/>
</dbReference>
<evidence type="ECO:0000256" key="2">
    <source>
        <dbReference type="ARBA" id="ARBA00023015"/>
    </source>
</evidence>
<keyword evidence="3 6" id="KW-0731">Sigma factor</keyword>
<dbReference type="Gene3D" id="1.10.10.10">
    <property type="entry name" value="Winged helix-like DNA-binding domain superfamily/Winged helix DNA-binding domain"/>
    <property type="match status" value="1"/>
</dbReference>
<evidence type="ECO:0000259" key="7">
    <source>
        <dbReference type="Pfam" id="PF04542"/>
    </source>
</evidence>
<feature type="domain" description="RNA polymerase sigma-70 region 4" evidence="8">
    <location>
        <begin position="134"/>
        <end position="183"/>
    </location>
</feature>
<dbReference type="PANTHER" id="PTHR43133:SF62">
    <property type="entry name" value="RNA POLYMERASE SIGMA FACTOR SIGZ"/>
    <property type="match status" value="1"/>
</dbReference>
<dbReference type="PANTHER" id="PTHR43133">
    <property type="entry name" value="RNA POLYMERASE ECF-TYPE SIGMA FACTO"/>
    <property type="match status" value="1"/>
</dbReference>
<dbReference type="InterPro" id="IPR000838">
    <property type="entry name" value="RNA_pol_sigma70_ECF_CS"/>
</dbReference>
<evidence type="ECO:0000256" key="6">
    <source>
        <dbReference type="RuleBase" id="RU000716"/>
    </source>
</evidence>
<dbReference type="InterPro" id="IPR013324">
    <property type="entry name" value="RNA_pol_sigma_r3/r4-like"/>
</dbReference>
<dbReference type="InterPro" id="IPR036388">
    <property type="entry name" value="WH-like_DNA-bd_sf"/>
</dbReference>
<dbReference type="InterPro" id="IPR013325">
    <property type="entry name" value="RNA_pol_sigma_r2"/>
</dbReference>
<keyword evidence="10" id="KW-1185">Reference proteome</keyword>
<gene>
    <name evidence="9" type="ORF">ACFQ2F_12510</name>
</gene>
<keyword evidence="5 6" id="KW-0804">Transcription</keyword>
<evidence type="ECO:0000256" key="1">
    <source>
        <dbReference type="ARBA" id="ARBA00010641"/>
    </source>
</evidence>
<evidence type="ECO:0000259" key="8">
    <source>
        <dbReference type="Pfam" id="PF04545"/>
    </source>
</evidence>
<evidence type="ECO:0000313" key="10">
    <source>
        <dbReference type="Proteomes" id="UP001597102"/>
    </source>
</evidence>